<sequence>MEKELYDLYDRQIRLFGKDTQKLIEESHVAIIQGPPYVLGREKRINDVGGEILKNLVLLGVERVTVNKHVISSFKRMFVNEITKINEKIRVAVIDEQQTEEAWNGYTLVILIDCKGQTTCPGIYVCSRCMGFHPLGKRHLCRECSNISVVHDCLLGAIIVQEWVKRLQKKPFVDEYYLEI</sequence>
<dbReference type="EMBL" id="CP003525">
    <property type="protein sequence ID" value="AFN83460.1"/>
    <property type="molecule type" value="Genomic_DNA"/>
</dbReference>
<protein>
    <submittedName>
        <fullName evidence="1">Uncharacterized protein</fullName>
    </submittedName>
</protein>
<dbReference type="GeneID" id="20521774"/>
<organism evidence="1 2">
    <name type="scientific">Encephalitozoon romaleae (strain SJ-2008)</name>
    <name type="common">Microsporidian parasite</name>
    <dbReference type="NCBI Taxonomy" id="1178016"/>
    <lineage>
        <taxon>Eukaryota</taxon>
        <taxon>Fungi</taxon>
        <taxon>Fungi incertae sedis</taxon>
        <taxon>Microsporidia</taxon>
        <taxon>Unikaryonidae</taxon>
        <taxon>Encephalitozoon</taxon>
    </lineage>
</organism>
<dbReference type="RefSeq" id="XP_009264957.1">
    <property type="nucleotide sequence ID" value="XM_009266682.1"/>
</dbReference>
<keyword evidence="2" id="KW-1185">Reference proteome</keyword>
<evidence type="ECO:0000313" key="2">
    <source>
        <dbReference type="Proteomes" id="UP000010094"/>
    </source>
</evidence>
<dbReference type="VEuPathDB" id="MicrosporidiaDB:EROM_080380"/>
<accession>I7AFH0</accession>
<proteinExistence type="predicted"/>
<reference evidence="1 2" key="1">
    <citation type="journal article" date="2012" name="Proc. Natl. Acad. Sci. U.S.A.">
        <title>Gain and loss of multiple functionally related, horizontally transferred genes in the reduced genomes of two microsporidian parasites.</title>
        <authorList>
            <person name="Pombert J.-F."/>
            <person name="Selman M."/>
            <person name="Burki F."/>
            <person name="Bardell F.T."/>
            <person name="Farinelli L."/>
            <person name="Solter L.F."/>
            <person name="Whitman D.W."/>
            <person name="Weiss L.M."/>
            <person name="Corradi N."/>
            <person name="Keeling P.J."/>
        </authorList>
    </citation>
    <scope>NUCLEOTIDE SEQUENCE [LARGE SCALE GENOMIC DNA]</scope>
    <source>
        <strain evidence="1 2">SJ-2008</strain>
    </source>
</reference>
<dbReference type="OrthoDB" id="10252231at2759"/>
<dbReference type="Proteomes" id="UP000010094">
    <property type="component" value="Chromosome VIII"/>
</dbReference>
<dbReference type="GO" id="GO:0008641">
    <property type="term" value="F:ubiquitin-like modifier activating enzyme activity"/>
    <property type="evidence" value="ECO:0007669"/>
    <property type="project" value="InterPro"/>
</dbReference>
<dbReference type="Gene3D" id="3.40.50.720">
    <property type="entry name" value="NAD(P)-binding Rossmann-like Domain"/>
    <property type="match status" value="1"/>
</dbReference>
<dbReference type="KEGG" id="ero:EROM_080380"/>
<name>I7AFH0_ENCRO</name>
<gene>
    <name evidence="1" type="ordered locus">EROM_080380</name>
</gene>
<evidence type="ECO:0000313" key="1">
    <source>
        <dbReference type="EMBL" id="AFN83460.1"/>
    </source>
</evidence>
<dbReference type="AlphaFoldDB" id="I7AFH0"/>
<dbReference type="SUPFAM" id="SSF69572">
    <property type="entry name" value="Activating enzymes of the ubiquitin-like proteins"/>
    <property type="match status" value="1"/>
</dbReference>
<dbReference type="HOGENOM" id="CLU_081901_0_0_1"/>
<dbReference type="InterPro" id="IPR035985">
    <property type="entry name" value="Ubiquitin-activating_enz"/>
</dbReference>